<feature type="region of interest" description="Disordered" evidence="1">
    <location>
        <begin position="217"/>
        <end position="262"/>
    </location>
</feature>
<dbReference type="HOGENOM" id="CLU_1001716_0_0_1"/>
<protein>
    <submittedName>
        <fullName evidence="2">Uncharacterized protein</fullName>
    </submittedName>
</protein>
<dbReference type="AlphaFoldDB" id="F8Q2C7"/>
<proteinExistence type="predicted"/>
<dbReference type="EMBL" id="GL945482">
    <property type="protein sequence ID" value="EGN97338.1"/>
    <property type="molecule type" value="Genomic_DNA"/>
</dbReference>
<reference evidence="3" key="1">
    <citation type="journal article" date="2011" name="Science">
        <title>The plant cell wall-decomposing machinery underlies the functional diversity of forest fungi.</title>
        <authorList>
            <person name="Eastwood D.C."/>
            <person name="Floudas D."/>
            <person name="Binder M."/>
            <person name="Majcherczyk A."/>
            <person name="Schneider P."/>
            <person name="Aerts A."/>
            <person name="Asiegbu F.O."/>
            <person name="Baker S.E."/>
            <person name="Barry K."/>
            <person name="Bendiksby M."/>
            <person name="Blumentritt M."/>
            <person name="Coutinho P.M."/>
            <person name="Cullen D."/>
            <person name="de Vries R.P."/>
            <person name="Gathman A."/>
            <person name="Goodell B."/>
            <person name="Henrissat B."/>
            <person name="Ihrmark K."/>
            <person name="Kauserud H."/>
            <person name="Kohler A."/>
            <person name="LaButti K."/>
            <person name="Lapidus A."/>
            <person name="Lavin J.L."/>
            <person name="Lee Y.-H."/>
            <person name="Lindquist E."/>
            <person name="Lilly W."/>
            <person name="Lucas S."/>
            <person name="Morin E."/>
            <person name="Murat C."/>
            <person name="Oguiza J.A."/>
            <person name="Park J."/>
            <person name="Pisabarro A.G."/>
            <person name="Riley R."/>
            <person name="Rosling A."/>
            <person name="Salamov A."/>
            <person name="Schmidt O."/>
            <person name="Schmutz J."/>
            <person name="Skrede I."/>
            <person name="Stenlid J."/>
            <person name="Wiebenga A."/>
            <person name="Xie X."/>
            <person name="Kuees U."/>
            <person name="Hibbett D.S."/>
            <person name="Hoffmeister D."/>
            <person name="Hoegberg N."/>
            <person name="Martin F."/>
            <person name="Grigoriev I.V."/>
            <person name="Watkinson S.C."/>
        </authorList>
    </citation>
    <scope>NUCLEOTIDE SEQUENCE [LARGE SCALE GENOMIC DNA]</scope>
    <source>
        <strain evidence="3">strain S7.3</strain>
    </source>
</reference>
<name>F8Q2C7_SERL3</name>
<feature type="compositionally biased region" description="Acidic residues" evidence="1">
    <location>
        <begin position="227"/>
        <end position="242"/>
    </location>
</feature>
<organism evidence="3">
    <name type="scientific">Serpula lacrymans var. lacrymans (strain S7.3)</name>
    <name type="common">Dry rot fungus</name>
    <dbReference type="NCBI Taxonomy" id="936435"/>
    <lineage>
        <taxon>Eukaryota</taxon>
        <taxon>Fungi</taxon>
        <taxon>Dikarya</taxon>
        <taxon>Basidiomycota</taxon>
        <taxon>Agaricomycotina</taxon>
        <taxon>Agaricomycetes</taxon>
        <taxon>Agaricomycetidae</taxon>
        <taxon>Boletales</taxon>
        <taxon>Coniophorineae</taxon>
        <taxon>Serpulaceae</taxon>
        <taxon>Serpula</taxon>
    </lineage>
</organism>
<evidence type="ECO:0000313" key="2">
    <source>
        <dbReference type="EMBL" id="EGN97338.1"/>
    </source>
</evidence>
<evidence type="ECO:0000313" key="3">
    <source>
        <dbReference type="Proteomes" id="UP000008063"/>
    </source>
</evidence>
<dbReference type="Proteomes" id="UP000008063">
    <property type="component" value="Unassembled WGS sequence"/>
</dbReference>
<dbReference type="InParanoid" id="F8Q2C7"/>
<evidence type="ECO:0000256" key="1">
    <source>
        <dbReference type="SAM" id="MobiDB-lite"/>
    </source>
</evidence>
<keyword evidence="3" id="KW-1185">Reference proteome</keyword>
<accession>F8Q2C7</accession>
<gene>
    <name evidence="2" type="ORF">SERLA73DRAFT_153771</name>
</gene>
<sequence>MELKRLHIMLQMGIIGPGVNVSLNQQQFGSTHNIQVSTSTILTSLPPTQDMTGAAAAPLLPPPGLMNMQSLLHTLSPPADNNFGNMSYNNNTNMPGQYTSYNENYTPGQHASTPYHHHHHAPGQITSHITIEEDNTVVLVLSAFNNFEVMWENNKLVITLRDTTLWWQQLCLALYTSSQHFLRGKQLVCYEKALLLAGHVGKRMIGKVSTLIYSEDEVDKDSKNSDTEGESEDEDEDEEVDKEVDKTQDSGSNLGPDDGENITCTNISLLALQPENPV</sequence>